<gene>
    <name evidence="4" type="ORF">DK847_01250</name>
</gene>
<dbReference type="EMBL" id="QKVK01000001">
    <property type="protein sequence ID" value="PZF78473.1"/>
    <property type="molecule type" value="Genomic_DNA"/>
</dbReference>
<dbReference type="SUPFAM" id="SSF49299">
    <property type="entry name" value="PKD domain"/>
    <property type="match status" value="1"/>
</dbReference>
<dbReference type="Proteomes" id="UP000248795">
    <property type="component" value="Unassembled WGS sequence"/>
</dbReference>
<dbReference type="SUPFAM" id="SSF55486">
    <property type="entry name" value="Metalloproteases ('zincins'), catalytic domain"/>
    <property type="match status" value="1"/>
</dbReference>
<dbReference type="InterPro" id="IPR007280">
    <property type="entry name" value="Peptidase_C_arc/bac"/>
</dbReference>
<evidence type="ECO:0000256" key="1">
    <source>
        <dbReference type="ARBA" id="ARBA00001913"/>
    </source>
</evidence>
<evidence type="ECO:0000313" key="4">
    <source>
        <dbReference type="EMBL" id="PZF78473.1"/>
    </source>
</evidence>
<dbReference type="InterPro" id="IPR035986">
    <property type="entry name" value="PKD_dom_sf"/>
</dbReference>
<dbReference type="InterPro" id="IPR024079">
    <property type="entry name" value="MetalloPept_cat_dom_sf"/>
</dbReference>
<organism evidence="4 5">
    <name type="scientific">Aestuariivirga litoralis</name>
    <dbReference type="NCBI Taxonomy" id="2650924"/>
    <lineage>
        <taxon>Bacteria</taxon>
        <taxon>Pseudomonadati</taxon>
        <taxon>Pseudomonadota</taxon>
        <taxon>Alphaproteobacteria</taxon>
        <taxon>Hyphomicrobiales</taxon>
        <taxon>Aestuariivirgaceae</taxon>
        <taxon>Aestuariivirga</taxon>
    </lineage>
</organism>
<comment type="caution">
    <text evidence="4">The sequence shown here is derived from an EMBL/GenBank/DDBJ whole genome shotgun (WGS) entry which is preliminary data.</text>
</comment>
<dbReference type="Gene3D" id="3.40.390.10">
    <property type="entry name" value="Collagenase (Catalytic Domain)"/>
    <property type="match status" value="1"/>
</dbReference>
<accession>A0A2W2CDZ9</accession>
<feature type="domain" description="PKD" evidence="3">
    <location>
        <begin position="484"/>
        <end position="568"/>
    </location>
</feature>
<dbReference type="Pfam" id="PF18911">
    <property type="entry name" value="PKD_4"/>
    <property type="match status" value="1"/>
</dbReference>
<dbReference type="CDD" id="cd00146">
    <property type="entry name" value="PKD"/>
    <property type="match status" value="1"/>
</dbReference>
<dbReference type="Gene3D" id="2.60.120.380">
    <property type="match status" value="1"/>
</dbReference>
<dbReference type="SMART" id="SM00089">
    <property type="entry name" value="PKD"/>
    <property type="match status" value="1"/>
</dbReference>
<evidence type="ECO:0000259" key="3">
    <source>
        <dbReference type="PROSITE" id="PS50093"/>
    </source>
</evidence>
<dbReference type="InterPro" id="IPR000601">
    <property type="entry name" value="PKD_dom"/>
</dbReference>
<name>A0A2W2CDZ9_9HYPH</name>
<proteinExistence type="predicted"/>
<dbReference type="PROSITE" id="PS50093">
    <property type="entry name" value="PKD"/>
    <property type="match status" value="1"/>
</dbReference>
<dbReference type="InterPro" id="IPR022409">
    <property type="entry name" value="PKD/Chitinase_dom"/>
</dbReference>
<keyword evidence="2" id="KW-0732">Signal</keyword>
<dbReference type="AlphaFoldDB" id="A0A2W2CDZ9"/>
<dbReference type="InterPro" id="IPR013783">
    <property type="entry name" value="Ig-like_fold"/>
</dbReference>
<feature type="signal peptide" evidence="2">
    <location>
        <begin position="1"/>
        <end position="25"/>
    </location>
</feature>
<feature type="chain" id="PRO_5015891931" evidence="2">
    <location>
        <begin position="26"/>
        <end position="675"/>
    </location>
</feature>
<evidence type="ECO:0000256" key="2">
    <source>
        <dbReference type="SAM" id="SignalP"/>
    </source>
</evidence>
<keyword evidence="5" id="KW-1185">Reference proteome</keyword>
<evidence type="ECO:0000313" key="5">
    <source>
        <dbReference type="Proteomes" id="UP000248795"/>
    </source>
</evidence>
<dbReference type="Pfam" id="PF13582">
    <property type="entry name" value="Reprolysin_3"/>
    <property type="match status" value="1"/>
</dbReference>
<protein>
    <submittedName>
        <fullName evidence="4">PKD domain-containing protein</fullName>
    </submittedName>
</protein>
<dbReference type="Gene3D" id="2.60.40.10">
    <property type="entry name" value="Immunoglobulins"/>
    <property type="match status" value="1"/>
</dbReference>
<dbReference type="GO" id="GO:0008237">
    <property type="term" value="F:metallopeptidase activity"/>
    <property type="evidence" value="ECO:0007669"/>
    <property type="project" value="InterPro"/>
</dbReference>
<reference evidence="5" key="1">
    <citation type="submission" date="2018-06" db="EMBL/GenBank/DDBJ databases">
        <title>Aestuariibacter litoralis strain KCTC 52945T.</title>
        <authorList>
            <person name="Li X."/>
            <person name="Salam N."/>
            <person name="Li J.-L."/>
            <person name="Chen Y.-M."/>
            <person name="Yang Z.-W."/>
            <person name="Zhang L.-Y."/>
            <person name="Han M.-X."/>
            <person name="Xiao M."/>
            <person name="Li W.-J."/>
        </authorList>
    </citation>
    <scope>NUCLEOTIDE SEQUENCE [LARGE SCALE GENOMIC DNA]</scope>
    <source>
        <strain evidence="5">KCTC 52945</strain>
    </source>
</reference>
<sequence>MITGFRRFAQLLSASLAVGSMLAMANVALSQQIVRERIRPAFPEINFTERQLVGRAAVDRLGARLPEIASWYGTSAEQFRKQLLFDRGMRIDSKGRLFVVEEMEAPLQAVTTGAPQNVVDGLLSPLEQTFQLHSKPGSNRTIYLDFDGAALTGTAWNSGSGTIYAKPFDIDGNAAAFSTAELERIQYIWQRVAEDYAAFDVDVTTQAPTPDRLSRSDANDQIFGTTVLITHNSGVYNCSCGGIAYVGVFNSTTEKYKPALVFYNMLGNGSEKAVAEAASHEAGHNMGLSHDGNASTAYYAGQGTDALTGWAPIMGVGYYKPLVQFSRGEYAGASNKEDDFAVAQSYGLPLRADDYGSSIYAAAPFPGPGGTQDGIIERASDVDVFSISAAAGTFTAALSPAGRSANADLVLTLMNSAGAVLATSNPQNALNAAITYQIPATGTYYIAVRGTGQGDPLATGYTAYGSVGNFRLTAAYTGATGAAPRAVLNTSATSGIAPAAITLDGSQSTDSDGTVSFYYWDFGDGTGDTTGTLKSVTKTYATPGVYTVRLTVVDNSGFRSSATQSISVASAAPVNTVSVQSITLSMKVSRSGVAKVKAVVVVVNQLGQVMSNASVTGTWSGVVTSSKVLKTKRGKVTFNSPGSSASGCFVLTITGISLTGYSFNGAQLPTNQVCR</sequence>
<dbReference type="Pfam" id="PF04151">
    <property type="entry name" value="PPC"/>
    <property type="match status" value="1"/>
</dbReference>
<dbReference type="RefSeq" id="WP_111195800.1">
    <property type="nucleotide sequence ID" value="NZ_QKVK01000001.1"/>
</dbReference>
<comment type="cofactor">
    <cofactor evidence="1">
        <name>Ca(2+)</name>
        <dbReference type="ChEBI" id="CHEBI:29108"/>
    </cofactor>
</comment>